<evidence type="ECO:0000313" key="1">
    <source>
        <dbReference type="EMBL" id="KAI1611898.1"/>
    </source>
</evidence>
<name>A0AAN6DUT8_9EURO</name>
<dbReference type="Proteomes" id="UP001203852">
    <property type="component" value="Unassembled WGS sequence"/>
</dbReference>
<comment type="caution">
    <text evidence="1">The sequence shown here is derived from an EMBL/GenBank/DDBJ whole genome shotgun (WGS) entry which is preliminary data.</text>
</comment>
<protein>
    <submittedName>
        <fullName evidence="1">Uncharacterized protein</fullName>
    </submittedName>
</protein>
<gene>
    <name evidence="1" type="ORF">EDD36DRAFT_269412</name>
</gene>
<keyword evidence="2" id="KW-1185">Reference proteome</keyword>
<reference evidence="1" key="1">
    <citation type="journal article" date="2022" name="bioRxiv">
        <title>Deciphering the potential niche of two novel black yeast fungi from a biological soil crust based on their genomes, phenotypes, and melanin regulation.</title>
        <authorList>
            <consortium name="DOE Joint Genome Institute"/>
            <person name="Carr E.C."/>
            <person name="Barton Q."/>
            <person name="Grambo S."/>
            <person name="Sullivan M."/>
            <person name="Renfro C.M."/>
            <person name="Kuo A."/>
            <person name="Pangilinan J."/>
            <person name="Lipzen A."/>
            <person name="Keymanesh K."/>
            <person name="Savage E."/>
            <person name="Barry K."/>
            <person name="Grigoriev I.V."/>
            <person name="Riekhof W.R."/>
            <person name="Harris S.S."/>
        </authorList>
    </citation>
    <scope>NUCLEOTIDE SEQUENCE</scope>
    <source>
        <strain evidence="1">JF 03-4F</strain>
    </source>
</reference>
<proteinExistence type="predicted"/>
<dbReference type="EMBL" id="MU404355">
    <property type="protein sequence ID" value="KAI1611898.1"/>
    <property type="molecule type" value="Genomic_DNA"/>
</dbReference>
<sequence>MNLRCAFLGQTLACQGRPAPPGGSVFVQTRQQSLWLSRFPDKVSLDIPRVSAHQKRAILSCGPDWTCRMSGSITIRISEDGLACERWQCVRGRVRTEIMSARRNEGHAIPYLVIMRPSEPIISFLMVRDSLVVLRHVHLLGNIASLFPSLRALWSTDALT</sequence>
<organism evidence="1 2">
    <name type="scientific">Exophiala viscosa</name>
    <dbReference type="NCBI Taxonomy" id="2486360"/>
    <lineage>
        <taxon>Eukaryota</taxon>
        <taxon>Fungi</taxon>
        <taxon>Dikarya</taxon>
        <taxon>Ascomycota</taxon>
        <taxon>Pezizomycotina</taxon>
        <taxon>Eurotiomycetes</taxon>
        <taxon>Chaetothyriomycetidae</taxon>
        <taxon>Chaetothyriales</taxon>
        <taxon>Herpotrichiellaceae</taxon>
        <taxon>Exophiala</taxon>
    </lineage>
</organism>
<evidence type="ECO:0000313" key="2">
    <source>
        <dbReference type="Proteomes" id="UP001203852"/>
    </source>
</evidence>
<dbReference type="AlphaFoldDB" id="A0AAN6DUT8"/>
<accession>A0AAN6DUT8</accession>